<comment type="pathway">
    <text evidence="2">Secondary metabolite biosynthesis.</text>
</comment>
<evidence type="ECO:0000256" key="6">
    <source>
        <dbReference type="ARBA" id="ARBA00022989"/>
    </source>
</evidence>
<protein>
    <recommendedName>
        <fullName evidence="9">Wax synthase domain-containing protein</fullName>
    </recommendedName>
</protein>
<accession>A0A1Y2BAC1</accession>
<evidence type="ECO:0000256" key="1">
    <source>
        <dbReference type="ARBA" id="ARBA00004141"/>
    </source>
</evidence>
<gene>
    <name evidence="10" type="ORF">BCR39DRAFT_525445</name>
</gene>
<feature type="transmembrane region" description="Helical" evidence="8">
    <location>
        <begin position="289"/>
        <end position="311"/>
    </location>
</feature>
<keyword evidence="7 8" id="KW-0472">Membrane</keyword>
<feature type="transmembrane region" description="Helical" evidence="8">
    <location>
        <begin position="163"/>
        <end position="181"/>
    </location>
</feature>
<evidence type="ECO:0000256" key="5">
    <source>
        <dbReference type="ARBA" id="ARBA00022692"/>
    </source>
</evidence>
<evidence type="ECO:0000313" key="10">
    <source>
        <dbReference type="EMBL" id="ORY31802.1"/>
    </source>
</evidence>
<organism evidence="10 11">
    <name type="scientific">Naematelia encephala</name>
    <dbReference type="NCBI Taxonomy" id="71784"/>
    <lineage>
        <taxon>Eukaryota</taxon>
        <taxon>Fungi</taxon>
        <taxon>Dikarya</taxon>
        <taxon>Basidiomycota</taxon>
        <taxon>Agaricomycotina</taxon>
        <taxon>Tremellomycetes</taxon>
        <taxon>Tremellales</taxon>
        <taxon>Naemateliaceae</taxon>
        <taxon>Naematelia</taxon>
    </lineage>
</organism>
<dbReference type="OrthoDB" id="1077582at2759"/>
<dbReference type="Pfam" id="PF13813">
    <property type="entry name" value="MBOAT_2"/>
    <property type="match status" value="1"/>
</dbReference>
<dbReference type="PANTHER" id="PTHR31595">
    <property type="entry name" value="LONG-CHAIN-ALCOHOL O-FATTY-ACYLTRANSFERASE 3-RELATED"/>
    <property type="match status" value="1"/>
</dbReference>
<dbReference type="InterPro" id="IPR044851">
    <property type="entry name" value="Wax_synthase"/>
</dbReference>
<keyword evidence="5 8" id="KW-0812">Transmembrane</keyword>
<keyword evidence="6 8" id="KW-1133">Transmembrane helix</keyword>
<evidence type="ECO:0000256" key="8">
    <source>
        <dbReference type="SAM" id="Phobius"/>
    </source>
</evidence>
<keyword evidence="11" id="KW-1185">Reference proteome</keyword>
<dbReference type="GO" id="GO:0016020">
    <property type="term" value="C:membrane"/>
    <property type="evidence" value="ECO:0007669"/>
    <property type="project" value="UniProtKB-SubCell"/>
</dbReference>
<evidence type="ECO:0000256" key="2">
    <source>
        <dbReference type="ARBA" id="ARBA00005179"/>
    </source>
</evidence>
<evidence type="ECO:0000259" key="9">
    <source>
        <dbReference type="Pfam" id="PF13813"/>
    </source>
</evidence>
<evidence type="ECO:0000313" key="11">
    <source>
        <dbReference type="Proteomes" id="UP000193986"/>
    </source>
</evidence>
<dbReference type="EMBL" id="MCFC01000013">
    <property type="protein sequence ID" value="ORY31802.1"/>
    <property type="molecule type" value="Genomic_DNA"/>
</dbReference>
<feature type="transmembrane region" description="Helical" evidence="8">
    <location>
        <begin position="25"/>
        <end position="43"/>
    </location>
</feature>
<feature type="transmembrane region" description="Helical" evidence="8">
    <location>
        <begin position="201"/>
        <end position="224"/>
    </location>
</feature>
<name>A0A1Y2BAC1_9TREE</name>
<reference evidence="10 11" key="1">
    <citation type="submission" date="2016-07" db="EMBL/GenBank/DDBJ databases">
        <title>Pervasive Adenine N6-methylation of Active Genes in Fungi.</title>
        <authorList>
            <consortium name="DOE Joint Genome Institute"/>
            <person name="Mondo S.J."/>
            <person name="Dannebaum R.O."/>
            <person name="Kuo R.C."/>
            <person name="Labutti K."/>
            <person name="Haridas S."/>
            <person name="Kuo A."/>
            <person name="Salamov A."/>
            <person name="Ahrendt S.R."/>
            <person name="Lipzen A."/>
            <person name="Sullivan W."/>
            <person name="Andreopoulos W.B."/>
            <person name="Clum A."/>
            <person name="Lindquist E."/>
            <person name="Daum C."/>
            <person name="Ramamoorthy G.K."/>
            <person name="Gryganskyi A."/>
            <person name="Culley D."/>
            <person name="Magnuson J.K."/>
            <person name="James T.Y."/>
            <person name="O'Malley M.A."/>
            <person name="Stajich J.E."/>
            <person name="Spatafora J.W."/>
            <person name="Visel A."/>
            <person name="Grigoriev I.V."/>
        </authorList>
    </citation>
    <scope>NUCLEOTIDE SEQUENCE [LARGE SCALE GENOMIC DNA]</scope>
    <source>
        <strain evidence="10 11">68-887.2</strain>
    </source>
</reference>
<comment type="subcellular location">
    <subcellularLocation>
        <location evidence="1">Membrane</location>
        <topology evidence="1">Multi-pass membrane protein</topology>
    </subcellularLocation>
</comment>
<comment type="similarity">
    <text evidence="3">Belongs to the wax synthase family.</text>
</comment>
<dbReference type="PANTHER" id="PTHR31595:SF57">
    <property type="entry name" value="OS04G0481900 PROTEIN"/>
    <property type="match status" value="1"/>
</dbReference>
<feature type="domain" description="Wax synthase" evidence="9">
    <location>
        <begin position="251"/>
        <end position="316"/>
    </location>
</feature>
<feature type="transmembrane region" description="Helical" evidence="8">
    <location>
        <begin position="231"/>
        <end position="248"/>
    </location>
</feature>
<dbReference type="Proteomes" id="UP000193986">
    <property type="component" value="Unassembled WGS sequence"/>
</dbReference>
<dbReference type="InterPro" id="IPR032805">
    <property type="entry name" value="Wax_synthase_dom"/>
</dbReference>
<sequence length="408" mass="46973">MSLQQELYGLTRGLSEKLEEPAPRIVFWAHFALPFLLACLVHIRGTQTLRWAIYPLSLGASIWTQFANNAWVEPVLRIHIGQVFIFWHTGPVTRYILARDPPSYRPAPPPLLVRLRDTRLFKPFNFLASQMRHLGLVPGHPFPTRPPRRFHTVRAVIEHLSSFFSYLLIFELGTYIAFRLAPDTIGSPNLVGGDFAAWCRHLAIGWGVPVWSVWAFWTATLLVLTSSSTPSVYHLLAAVSIALGLYSPEEWPPMIKSPWKSTSINELWGKRHHQLLKDWMLYYARPFSFFRPLHMIVCFLLSMTFHIILYYPITRKLNLKPYLIFYMGQGLGCVIERAYYKRTGRRVGGVTGWIWTCAFVMLTAVPMVELEYSNGWAGTMRDSLARDRSLSPVEWIVYLLGWGKHPKA</sequence>
<dbReference type="AlphaFoldDB" id="A0A1Y2BAC1"/>
<evidence type="ECO:0000256" key="3">
    <source>
        <dbReference type="ARBA" id="ARBA00007282"/>
    </source>
</evidence>
<evidence type="ECO:0000256" key="7">
    <source>
        <dbReference type="ARBA" id="ARBA00023136"/>
    </source>
</evidence>
<dbReference type="GO" id="GO:0006629">
    <property type="term" value="P:lipid metabolic process"/>
    <property type="evidence" value="ECO:0007669"/>
    <property type="project" value="InterPro"/>
</dbReference>
<dbReference type="InParanoid" id="A0A1Y2BAC1"/>
<keyword evidence="4" id="KW-0808">Transferase</keyword>
<dbReference type="STRING" id="71784.A0A1Y2BAC1"/>
<comment type="caution">
    <text evidence="10">The sequence shown here is derived from an EMBL/GenBank/DDBJ whole genome shotgun (WGS) entry which is preliminary data.</text>
</comment>
<evidence type="ECO:0000256" key="4">
    <source>
        <dbReference type="ARBA" id="ARBA00022679"/>
    </source>
</evidence>
<proteinExistence type="inferred from homology"/>
<feature type="transmembrane region" description="Helical" evidence="8">
    <location>
        <begin position="352"/>
        <end position="372"/>
    </location>
</feature>
<dbReference type="GO" id="GO:0008374">
    <property type="term" value="F:O-acyltransferase activity"/>
    <property type="evidence" value="ECO:0007669"/>
    <property type="project" value="InterPro"/>
</dbReference>